<dbReference type="AlphaFoldDB" id="A0A1A8KQK2"/>
<dbReference type="EMBL" id="HAEE01013884">
    <property type="protein sequence ID" value="SBR33934.1"/>
    <property type="molecule type" value="Transcribed_RNA"/>
</dbReference>
<accession>A0A1A8KQK2</accession>
<organism evidence="1">
    <name type="scientific">Nothobranchius kuhntae</name>
    <name type="common">Beira killifish</name>
    <dbReference type="NCBI Taxonomy" id="321403"/>
    <lineage>
        <taxon>Eukaryota</taxon>
        <taxon>Metazoa</taxon>
        <taxon>Chordata</taxon>
        <taxon>Craniata</taxon>
        <taxon>Vertebrata</taxon>
        <taxon>Euteleostomi</taxon>
        <taxon>Actinopterygii</taxon>
        <taxon>Neopterygii</taxon>
        <taxon>Teleostei</taxon>
        <taxon>Neoteleostei</taxon>
        <taxon>Acanthomorphata</taxon>
        <taxon>Ovalentaria</taxon>
        <taxon>Atherinomorphae</taxon>
        <taxon>Cyprinodontiformes</taxon>
        <taxon>Nothobranchiidae</taxon>
        <taxon>Nothobranchius</taxon>
    </lineage>
</organism>
<reference evidence="1" key="2">
    <citation type="submission" date="2016-06" db="EMBL/GenBank/DDBJ databases">
        <title>The genome of a short-lived fish provides insights into sex chromosome evolution and the genetic control of aging.</title>
        <authorList>
            <person name="Reichwald K."/>
            <person name="Felder M."/>
            <person name="Petzold A."/>
            <person name="Koch P."/>
            <person name="Groth M."/>
            <person name="Platzer M."/>
        </authorList>
    </citation>
    <scope>NUCLEOTIDE SEQUENCE</scope>
    <source>
        <tissue evidence="1">Brain</tissue>
    </source>
</reference>
<proteinExistence type="predicted"/>
<evidence type="ECO:0000313" key="1">
    <source>
        <dbReference type="EMBL" id="SBR33934.1"/>
    </source>
</evidence>
<reference evidence="1" key="1">
    <citation type="submission" date="2016-05" db="EMBL/GenBank/DDBJ databases">
        <authorList>
            <person name="Lavstsen T."/>
            <person name="Jespersen J.S."/>
        </authorList>
    </citation>
    <scope>NUCLEOTIDE SEQUENCE</scope>
    <source>
        <tissue evidence="1">Brain</tissue>
    </source>
</reference>
<gene>
    <name evidence="1" type="primary">POU2F2B</name>
</gene>
<protein>
    <submittedName>
        <fullName evidence="1">POU domain, class 2, transcription factor 2b</fullName>
    </submittedName>
</protein>
<sequence>LSLSCALLPFLFDLICNGSLPPFLQVFRCQKYTE</sequence>
<feature type="non-terminal residue" evidence="1">
    <location>
        <position position="1"/>
    </location>
</feature>
<name>A0A1A8KQK2_NOTKU</name>